<dbReference type="AlphaFoldDB" id="A0A7I4YV25"/>
<keyword evidence="1" id="KW-0812">Transmembrane</keyword>
<name>A0A7I4YV25_HAECO</name>
<sequence length="80" mass="9098">MYEYVCMYACLWYVCMYVCVFTQFCFTGKNTFGGRDKFGIGGAWDNINRAHMSSAELRPPGAGREPEWAVPTVQHLIFAS</sequence>
<feature type="transmembrane region" description="Helical" evidence="1">
    <location>
        <begin position="6"/>
        <end position="26"/>
    </location>
</feature>
<keyword evidence="2" id="KW-1185">Reference proteome</keyword>
<keyword evidence="1" id="KW-1133">Transmembrane helix</keyword>
<accession>A0A7I4YV25</accession>
<dbReference type="WBParaSite" id="HCON_00144040-00001">
    <property type="protein sequence ID" value="HCON_00144040-00001"/>
    <property type="gene ID" value="HCON_00144040"/>
</dbReference>
<evidence type="ECO:0000313" key="3">
    <source>
        <dbReference type="WBParaSite" id="HCON_00144040-00001"/>
    </source>
</evidence>
<proteinExistence type="predicted"/>
<evidence type="ECO:0000313" key="2">
    <source>
        <dbReference type="Proteomes" id="UP000025227"/>
    </source>
</evidence>
<evidence type="ECO:0000256" key="1">
    <source>
        <dbReference type="SAM" id="Phobius"/>
    </source>
</evidence>
<keyword evidence="1" id="KW-0472">Membrane</keyword>
<protein>
    <submittedName>
        <fullName evidence="3">Secreted protein</fullName>
    </submittedName>
</protein>
<organism evidence="2 3">
    <name type="scientific">Haemonchus contortus</name>
    <name type="common">Barber pole worm</name>
    <dbReference type="NCBI Taxonomy" id="6289"/>
    <lineage>
        <taxon>Eukaryota</taxon>
        <taxon>Metazoa</taxon>
        <taxon>Ecdysozoa</taxon>
        <taxon>Nematoda</taxon>
        <taxon>Chromadorea</taxon>
        <taxon>Rhabditida</taxon>
        <taxon>Rhabditina</taxon>
        <taxon>Rhabditomorpha</taxon>
        <taxon>Strongyloidea</taxon>
        <taxon>Trichostrongylidae</taxon>
        <taxon>Haemonchus</taxon>
    </lineage>
</organism>
<dbReference type="Proteomes" id="UP000025227">
    <property type="component" value="Unplaced"/>
</dbReference>
<reference evidence="3" key="1">
    <citation type="submission" date="2020-12" db="UniProtKB">
        <authorList>
            <consortium name="WormBaseParasite"/>
        </authorList>
    </citation>
    <scope>IDENTIFICATION</scope>
    <source>
        <strain evidence="3">MHco3</strain>
    </source>
</reference>